<feature type="domain" description="Zinc finger ZPR1-type" evidence="6">
    <location>
        <begin position="12"/>
        <end position="167"/>
    </location>
</feature>
<dbReference type="InterPro" id="IPR004457">
    <property type="entry name" value="Znf_ZPR1"/>
</dbReference>
<dbReference type="PANTHER" id="PTHR10876">
    <property type="entry name" value="ZINC FINGER PROTEIN ZPR1"/>
    <property type="match status" value="1"/>
</dbReference>
<protein>
    <submittedName>
        <fullName evidence="7">ZPR1-related zinc finger protein</fullName>
    </submittedName>
</protein>
<keyword evidence="3" id="KW-0863">Zinc-finger</keyword>
<proteinExistence type="inferred from homology"/>
<accession>A0A075GAZ5</accession>
<evidence type="ECO:0000256" key="2">
    <source>
        <dbReference type="ARBA" id="ARBA00022723"/>
    </source>
</evidence>
<dbReference type="AlphaFoldDB" id="A0A075GAZ5"/>
<evidence type="ECO:0000256" key="4">
    <source>
        <dbReference type="ARBA" id="ARBA00022833"/>
    </source>
</evidence>
<reference evidence="7" key="1">
    <citation type="journal article" date="2014" name="Genome Biol. Evol.">
        <title>Pangenome evidence for extensive interdomain horizontal transfer affecting lineage core and shell genes in uncultured planktonic thaumarchaeota and euryarchaeota.</title>
        <authorList>
            <person name="Deschamps P."/>
            <person name="Zivanovic Y."/>
            <person name="Moreira D."/>
            <person name="Rodriguez-Valera F."/>
            <person name="Lopez-Garcia P."/>
        </authorList>
    </citation>
    <scope>NUCLEOTIDE SEQUENCE</scope>
</reference>
<dbReference type="Gene3D" id="2.20.25.420">
    <property type="entry name" value="ZPR1, zinc finger domain"/>
    <property type="match status" value="1"/>
</dbReference>
<dbReference type="Pfam" id="PF22794">
    <property type="entry name" value="jr-ZPR1"/>
    <property type="match status" value="1"/>
</dbReference>
<comment type="similarity">
    <text evidence="1">Belongs to the ZPR1 family.</text>
</comment>
<evidence type="ECO:0000256" key="5">
    <source>
        <dbReference type="SAM" id="Coils"/>
    </source>
</evidence>
<dbReference type="InterPro" id="IPR042452">
    <property type="entry name" value="ZPR1_Znf1/2"/>
</dbReference>
<organism evidence="7">
    <name type="scientific">uncultured marine group II/III euryarchaeote KM3_139_C07</name>
    <dbReference type="NCBI Taxonomy" id="1457870"/>
    <lineage>
        <taxon>Archaea</taxon>
        <taxon>Methanobacteriati</taxon>
        <taxon>Methanobacteriota</taxon>
        <taxon>environmental samples</taxon>
    </lineage>
</organism>
<feature type="coiled-coil region" evidence="5">
    <location>
        <begin position="108"/>
        <end position="136"/>
    </location>
</feature>
<dbReference type="NCBIfam" id="TIGR00340">
    <property type="entry name" value="zpr1_rel"/>
    <property type="match status" value="1"/>
</dbReference>
<dbReference type="InterPro" id="IPR042451">
    <property type="entry name" value="ZPR1_A/B_dom"/>
</dbReference>
<keyword evidence="5" id="KW-0175">Coiled coil</keyword>
<dbReference type="Gene3D" id="2.60.120.1040">
    <property type="entry name" value="ZPR1, A/B domain"/>
    <property type="match status" value="1"/>
</dbReference>
<evidence type="ECO:0000256" key="3">
    <source>
        <dbReference type="ARBA" id="ARBA00022771"/>
    </source>
</evidence>
<dbReference type="InterPro" id="IPR056180">
    <property type="entry name" value="ZPR1_jr_dom"/>
</dbReference>
<dbReference type="Pfam" id="PF03367">
    <property type="entry name" value="Zn_ribbon_ZPR1"/>
    <property type="match status" value="1"/>
</dbReference>
<evidence type="ECO:0000256" key="1">
    <source>
        <dbReference type="ARBA" id="ARBA00008354"/>
    </source>
</evidence>
<evidence type="ECO:0000259" key="6">
    <source>
        <dbReference type="SMART" id="SM00709"/>
    </source>
</evidence>
<keyword evidence="4" id="KW-0862">Zinc</keyword>
<dbReference type="SMART" id="SM00709">
    <property type="entry name" value="Zpr1"/>
    <property type="match status" value="1"/>
</dbReference>
<keyword evidence="2" id="KW-0479">Metal-binding</keyword>
<name>A0A075GAZ5_9EURY</name>
<dbReference type="PANTHER" id="PTHR10876:SF0">
    <property type="entry name" value="ZINC FINGER PROTEIN ZPR1"/>
    <property type="match status" value="1"/>
</dbReference>
<dbReference type="InterPro" id="IPR004470">
    <property type="entry name" value="ZPR1-like_arc"/>
</dbReference>
<dbReference type="InterPro" id="IPR040141">
    <property type="entry name" value="ZPR1"/>
</dbReference>
<dbReference type="GO" id="GO:0008270">
    <property type="term" value="F:zinc ion binding"/>
    <property type="evidence" value="ECO:0007669"/>
    <property type="project" value="UniProtKB-KW"/>
</dbReference>
<dbReference type="EMBL" id="KF900602">
    <property type="protein sequence ID" value="AIF00809.1"/>
    <property type="molecule type" value="Genomic_DNA"/>
</dbReference>
<sequence>MANENSTKIENQPCPMCKSNGLTLIESETEVPFFGQVYVFSMNCSNCKYKKADIEAAEQKEPSKYVLEISSEEDLNARFIKSSQATVKIPRITTITPGPASEGYISNIEGLLKKVKEIIEQKKESLEEKSDRIKAIKLIKKINKILFGQEKIKITIEDPSGNSAIISDKAVKSKL</sequence>
<evidence type="ECO:0000313" key="7">
    <source>
        <dbReference type="EMBL" id="AIF00809.1"/>
    </source>
</evidence>
<dbReference type="NCBIfam" id="TIGR00310">
    <property type="entry name" value="ZPR1_znf"/>
    <property type="match status" value="1"/>
</dbReference>